<evidence type="ECO:0000256" key="1">
    <source>
        <dbReference type="ARBA" id="ARBA00004123"/>
    </source>
</evidence>
<dbReference type="CDD" id="cd21993">
    <property type="entry name" value="HMG-box_WDHD1"/>
    <property type="match status" value="1"/>
</dbReference>
<feature type="region of interest" description="Disordered" evidence="5">
    <location>
        <begin position="524"/>
        <end position="558"/>
    </location>
</feature>
<dbReference type="Proteomes" id="UP000887566">
    <property type="component" value="Unplaced"/>
</dbReference>
<proteinExistence type="predicted"/>
<protein>
    <submittedName>
        <fullName evidence="9">Minichromosome loss protein Mcl1 middle region domain-containing protein</fullName>
    </submittedName>
</protein>
<accession>A0A914W992</accession>
<dbReference type="GO" id="GO:0006261">
    <property type="term" value="P:DNA-templated DNA replication"/>
    <property type="evidence" value="ECO:0007669"/>
    <property type="project" value="InterPro"/>
</dbReference>
<evidence type="ECO:0000259" key="6">
    <source>
        <dbReference type="Pfam" id="PF12341"/>
    </source>
</evidence>
<dbReference type="InterPro" id="IPR048591">
    <property type="entry name" value="WDHD1/CFT4_hel"/>
</dbReference>
<evidence type="ECO:0000313" key="8">
    <source>
        <dbReference type="Proteomes" id="UP000887566"/>
    </source>
</evidence>
<dbReference type="GO" id="GO:0006281">
    <property type="term" value="P:DNA repair"/>
    <property type="evidence" value="ECO:0007669"/>
    <property type="project" value="TreeGrafter"/>
</dbReference>
<feature type="domain" description="WDHD1/CFT4 second beta-propeller" evidence="6">
    <location>
        <begin position="9"/>
        <end position="222"/>
    </location>
</feature>
<keyword evidence="8" id="KW-1185">Reference proteome</keyword>
<feature type="compositionally biased region" description="Basic and acidic residues" evidence="5">
    <location>
        <begin position="439"/>
        <end position="451"/>
    </location>
</feature>
<keyword evidence="3" id="KW-0677">Repeat</keyword>
<dbReference type="GO" id="GO:0003682">
    <property type="term" value="F:chromatin binding"/>
    <property type="evidence" value="ECO:0007669"/>
    <property type="project" value="TreeGrafter"/>
</dbReference>
<dbReference type="InterPro" id="IPR036910">
    <property type="entry name" value="HMG_box_dom_sf"/>
</dbReference>
<name>A0A914W992_9BILA</name>
<dbReference type="GO" id="GO:0043596">
    <property type="term" value="C:nuclear replication fork"/>
    <property type="evidence" value="ECO:0007669"/>
    <property type="project" value="TreeGrafter"/>
</dbReference>
<feature type="domain" description="WDHD1/CFT4 helical bundle" evidence="7">
    <location>
        <begin position="242"/>
        <end position="321"/>
    </location>
</feature>
<evidence type="ECO:0000313" key="9">
    <source>
        <dbReference type="WBParaSite" id="PSAMB.scaffold3319size18782.g21058.t1"/>
    </source>
</evidence>
<dbReference type="PANTHER" id="PTHR19932">
    <property type="entry name" value="WD REPEAT AND HMG-BOX DNA BINDING PROTEIN"/>
    <property type="match status" value="1"/>
</dbReference>
<evidence type="ECO:0000256" key="4">
    <source>
        <dbReference type="ARBA" id="ARBA00023242"/>
    </source>
</evidence>
<dbReference type="Gene3D" id="1.10.30.10">
    <property type="entry name" value="High mobility group box domain"/>
    <property type="match status" value="1"/>
</dbReference>
<organism evidence="8 9">
    <name type="scientific">Plectus sambesii</name>
    <dbReference type="NCBI Taxonomy" id="2011161"/>
    <lineage>
        <taxon>Eukaryota</taxon>
        <taxon>Metazoa</taxon>
        <taxon>Ecdysozoa</taxon>
        <taxon>Nematoda</taxon>
        <taxon>Chromadorea</taxon>
        <taxon>Plectida</taxon>
        <taxon>Plectina</taxon>
        <taxon>Plectoidea</taxon>
        <taxon>Plectidae</taxon>
        <taxon>Plectus</taxon>
    </lineage>
</organism>
<keyword evidence="4" id="KW-0539">Nucleus</keyword>
<reference evidence="9" key="1">
    <citation type="submission" date="2022-11" db="UniProtKB">
        <authorList>
            <consortium name="WormBaseParasite"/>
        </authorList>
    </citation>
    <scope>IDENTIFICATION</scope>
</reference>
<comment type="subcellular location">
    <subcellularLocation>
        <location evidence="1">Nucleus</location>
    </subcellularLocation>
</comment>
<dbReference type="InterPro" id="IPR022100">
    <property type="entry name" value="WDHD1/CFT4_beta-prop_2nd"/>
</dbReference>
<dbReference type="InterPro" id="IPR055339">
    <property type="entry name" value="HMG-box_WDHD1"/>
</dbReference>
<evidence type="ECO:0000256" key="5">
    <source>
        <dbReference type="SAM" id="MobiDB-lite"/>
    </source>
</evidence>
<dbReference type="AlphaFoldDB" id="A0A914W992"/>
<sequence>MDDVSFDRINVRHLNAWDQASREWFTDLPKDEDAENVCVGAGWFAVYTSAKNVRIFTIAGIQRTIWTVGGSLLTMCAFGNQLTLATTAYANQVDKETTEFAFLATVHNIALERGSGSKIVAPTRLDIAVGPNAQLVWLAYSNQGSLCAMDSNGCVRLLTASGTWAPIFDAQSVVKGASDAVWPISVRERPLQQLRYIYCKGAKHPLVASRPTPVIASWKLPLCDQDGEKGLLEEKLLLAEMQRDNATASDLTSSELNHTLLTTVMRMFALACKSERDCRALEMARLMPTTQGLQMMINYASKSRHSMLSEKVADVARQRAQDEQQAKLRPERRDENTSSLPRPSLIRSKQRSSSPQNEEDEDDNSLSGIDATERPLENPLLGIGSQRATMSPAPIAPSEMHTRNPFKRPSQQDVGRAGSIFDSLDDANFSASRSPQDPLDAKRRKENDGQKKQARLSFNKQANALKSSENAADSASSRPTGFQLWLNEKRSELEVKFGGGDLMKNATQEFRQLNSAEKREWNEKAKAMAAPQTAIDQLSQKSAQLDTSVDSERSSILI</sequence>
<dbReference type="GO" id="GO:0003677">
    <property type="term" value="F:DNA binding"/>
    <property type="evidence" value="ECO:0007669"/>
    <property type="project" value="InterPro"/>
</dbReference>
<dbReference type="SUPFAM" id="SSF47095">
    <property type="entry name" value="HMG-box"/>
    <property type="match status" value="1"/>
</dbReference>
<feature type="compositionally biased region" description="Basic and acidic residues" evidence="5">
    <location>
        <begin position="309"/>
        <end position="336"/>
    </location>
</feature>
<dbReference type="WBParaSite" id="PSAMB.scaffold3319size18782.g21058.t1">
    <property type="protein sequence ID" value="PSAMB.scaffold3319size18782.g21058.t1"/>
    <property type="gene ID" value="PSAMB.scaffold3319size18782.g21058"/>
</dbReference>
<dbReference type="Pfam" id="PF12341">
    <property type="entry name" value="Mcl1_mid"/>
    <property type="match status" value="1"/>
</dbReference>
<dbReference type="Pfam" id="PF20946">
    <property type="entry name" value="Ctf4_C"/>
    <property type="match status" value="1"/>
</dbReference>
<keyword evidence="2" id="KW-0853">WD repeat</keyword>
<dbReference type="PANTHER" id="PTHR19932:SF10">
    <property type="entry name" value="WD REPEAT AND HMG-BOX DNA-BINDING PROTEIN 1"/>
    <property type="match status" value="1"/>
</dbReference>
<feature type="compositionally biased region" description="Polar residues" evidence="5">
    <location>
        <begin position="534"/>
        <end position="548"/>
    </location>
</feature>
<evidence type="ECO:0000259" key="7">
    <source>
        <dbReference type="Pfam" id="PF20946"/>
    </source>
</evidence>
<dbReference type="GO" id="GO:0000278">
    <property type="term" value="P:mitotic cell cycle"/>
    <property type="evidence" value="ECO:0007669"/>
    <property type="project" value="TreeGrafter"/>
</dbReference>
<evidence type="ECO:0000256" key="2">
    <source>
        <dbReference type="ARBA" id="ARBA00022574"/>
    </source>
</evidence>
<evidence type="ECO:0000256" key="3">
    <source>
        <dbReference type="ARBA" id="ARBA00022737"/>
    </source>
</evidence>
<feature type="region of interest" description="Disordered" evidence="5">
    <location>
        <begin position="309"/>
        <end position="454"/>
    </location>
</feature>